<dbReference type="AlphaFoldDB" id="A0A2P2MQ08"/>
<keyword evidence="2" id="KW-0472">Membrane</keyword>
<feature type="compositionally biased region" description="Polar residues" evidence="1">
    <location>
        <begin position="129"/>
        <end position="144"/>
    </location>
</feature>
<organism evidence="3">
    <name type="scientific">Rhizophora mucronata</name>
    <name type="common">Asiatic mangrove</name>
    <dbReference type="NCBI Taxonomy" id="61149"/>
    <lineage>
        <taxon>Eukaryota</taxon>
        <taxon>Viridiplantae</taxon>
        <taxon>Streptophyta</taxon>
        <taxon>Embryophyta</taxon>
        <taxon>Tracheophyta</taxon>
        <taxon>Spermatophyta</taxon>
        <taxon>Magnoliopsida</taxon>
        <taxon>eudicotyledons</taxon>
        <taxon>Gunneridae</taxon>
        <taxon>Pentapetalae</taxon>
        <taxon>rosids</taxon>
        <taxon>fabids</taxon>
        <taxon>Malpighiales</taxon>
        <taxon>Rhizophoraceae</taxon>
        <taxon>Rhizophora</taxon>
    </lineage>
</organism>
<name>A0A2P2MQ08_RHIMU</name>
<feature type="transmembrane region" description="Helical" evidence="2">
    <location>
        <begin position="32"/>
        <end position="56"/>
    </location>
</feature>
<protein>
    <submittedName>
        <fullName evidence="3">Uncharacterized protein MANES_16G133600</fullName>
    </submittedName>
</protein>
<sequence>MKKIENAWFGNQTNCPESSTFVTSNSLGLNSFWGLFLIAGVTSVSALVIFMATFVYKHRSELMPSDSGPSLWQRVRNLFRKFDQRDLSSHTFRRTDRNVNDINAIPFMVGAISPMVYSVHTEFPGEQGGSSSEHGDPNTNGQSPQHQVAFNIELTRPPVERPVTVETTY</sequence>
<accession>A0A2P2MQ08</accession>
<evidence type="ECO:0000256" key="1">
    <source>
        <dbReference type="SAM" id="MobiDB-lite"/>
    </source>
</evidence>
<feature type="region of interest" description="Disordered" evidence="1">
    <location>
        <begin position="123"/>
        <end position="144"/>
    </location>
</feature>
<keyword evidence="2" id="KW-1133">Transmembrane helix</keyword>
<dbReference type="EMBL" id="GGEC01051813">
    <property type="protein sequence ID" value="MBX32297.1"/>
    <property type="molecule type" value="Transcribed_RNA"/>
</dbReference>
<proteinExistence type="predicted"/>
<keyword evidence="2" id="KW-0812">Transmembrane</keyword>
<evidence type="ECO:0000313" key="3">
    <source>
        <dbReference type="EMBL" id="MBX32297.1"/>
    </source>
</evidence>
<reference evidence="3" key="1">
    <citation type="submission" date="2018-02" db="EMBL/GenBank/DDBJ databases">
        <title>Rhizophora mucronata_Transcriptome.</title>
        <authorList>
            <person name="Meera S.P."/>
            <person name="Sreeshan A."/>
            <person name="Augustine A."/>
        </authorList>
    </citation>
    <scope>NUCLEOTIDE SEQUENCE</scope>
    <source>
        <tissue evidence="3">Leaf</tissue>
    </source>
</reference>
<evidence type="ECO:0000256" key="2">
    <source>
        <dbReference type="SAM" id="Phobius"/>
    </source>
</evidence>